<dbReference type="Pfam" id="PF01925">
    <property type="entry name" value="TauE"/>
    <property type="match status" value="1"/>
</dbReference>
<feature type="transmembrane region" description="Helical" evidence="5">
    <location>
        <begin position="46"/>
        <end position="66"/>
    </location>
</feature>
<keyword evidence="4 5" id="KW-0472">Membrane</keyword>
<proteinExistence type="predicted"/>
<evidence type="ECO:0000256" key="3">
    <source>
        <dbReference type="ARBA" id="ARBA00022989"/>
    </source>
</evidence>
<dbReference type="PANTHER" id="PTHR43701">
    <property type="entry name" value="MEMBRANE TRANSPORTER PROTEIN MJ0441-RELATED"/>
    <property type="match status" value="1"/>
</dbReference>
<reference evidence="6" key="1">
    <citation type="journal article" date="2020" name="Nature">
        <title>Giant virus diversity and host interactions through global metagenomics.</title>
        <authorList>
            <person name="Schulz F."/>
            <person name="Roux S."/>
            <person name="Paez-Espino D."/>
            <person name="Jungbluth S."/>
            <person name="Walsh D.A."/>
            <person name="Denef V.J."/>
            <person name="McMahon K.D."/>
            <person name="Konstantinidis K.T."/>
            <person name="Eloe-Fadrosh E.A."/>
            <person name="Kyrpides N.C."/>
            <person name="Woyke T."/>
        </authorList>
    </citation>
    <scope>NUCLEOTIDE SEQUENCE</scope>
    <source>
        <strain evidence="6">GVMAG-M-3300023109-53</strain>
    </source>
</reference>
<evidence type="ECO:0000256" key="1">
    <source>
        <dbReference type="ARBA" id="ARBA00004141"/>
    </source>
</evidence>
<feature type="transmembrane region" description="Helical" evidence="5">
    <location>
        <begin position="101"/>
        <end position="118"/>
    </location>
</feature>
<name>A0A6C0CVT8_9ZZZZ</name>
<comment type="subcellular location">
    <subcellularLocation>
        <location evidence="1">Membrane</location>
        <topology evidence="1">Multi-pass membrane protein</topology>
    </subcellularLocation>
</comment>
<dbReference type="InterPro" id="IPR002781">
    <property type="entry name" value="TM_pro_TauE-like"/>
</dbReference>
<dbReference type="EMBL" id="MN739504">
    <property type="protein sequence ID" value="QHT08956.1"/>
    <property type="molecule type" value="Genomic_DNA"/>
</dbReference>
<dbReference type="GO" id="GO:0016020">
    <property type="term" value="C:membrane"/>
    <property type="evidence" value="ECO:0007669"/>
    <property type="project" value="UniProtKB-SubCell"/>
</dbReference>
<dbReference type="InterPro" id="IPR051598">
    <property type="entry name" value="TSUP/Inactive_protease-like"/>
</dbReference>
<sequence length="135" mass="15045">MNKYILTVFLSMFVGLLGGIQGNTGAIYILTGLLMLGIVKNQALAAGTTLVYTSFPITMAAAYQYYKRKEVDWKISLILIPTVISFSVIGSKLNPYIPEKYTLYSLATTTFLTSIYFLHKAYNTKLEPAKKVLKI</sequence>
<keyword evidence="2 5" id="KW-0812">Transmembrane</keyword>
<evidence type="ECO:0000256" key="2">
    <source>
        <dbReference type="ARBA" id="ARBA00022692"/>
    </source>
</evidence>
<evidence type="ECO:0008006" key="7">
    <source>
        <dbReference type="Google" id="ProtNLM"/>
    </source>
</evidence>
<evidence type="ECO:0000256" key="5">
    <source>
        <dbReference type="SAM" id="Phobius"/>
    </source>
</evidence>
<organism evidence="6">
    <name type="scientific">viral metagenome</name>
    <dbReference type="NCBI Taxonomy" id="1070528"/>
    <lineage>
        <taxon>unclassified sequences</taxon>
        <taxon>metagenomes</taxon>
        <taxon>organismal metagenomes</taxon>
    </lineage>
</organism>
<evidence type="ECO:0000313" key="6">
    <source>
        <dbReference type="EMBL" id="QHT08956.1"/>
    </source>
</evidence>
<evidence type="ECO:0000256" key="4">
    <source>
        <dbReference type="ARBA" id="ARBA00023136"/>
    </source>
</evidence>
<feature type="transmembrane region" description="Helical" evidence="5">
    <location>
        <begin position="73"/>
        <end position="89"/>
    </location>
</feature>
<accession>A0A6C0CVT8</accession>
<keyword evidence="3 5" id="KW-1133">Transmembrane helix</keyword>
<protein>
    <recommendedName>
        <fullName evidence="7">Membrane transporter protein</fullName>
    </recommendedName>
</protein>
<dbReference type="AlphaFoldDB" id="A0A6C0CVT8"/>
<dbReference type="PANTHER" id="PTHR43701:SF2">
    <property type="entry name" value="MEMBRANE TRANSPORTER PROTEIN YJNA-RELATED"/>
    <property type="match status" value="1"/>
</dbReference>